<dbReference type="EMBL" id="GBEZ01017613">
    <property type="protein sequence ID" value="JAC68736.1"/>
    <property type="molecule type" value="Transcribed_RNA"/>
</dbReference>
<sequence>MRIYPPLPDRDKEVEERLQKAQKIAFEDDFDDVSSVGSRRTAVSSRSARSGRSDGRQSRYSQRSRTSEGGRSLGTHDYGTSNLNRVRSLQRMRNIKNVHEDLDFQIYAGWIQANLQTMTQDEILKFFVKVSNKCDKIDAVRLTCIPKEFDIPWDQRNDPNCTIPEYKYGKRRHRMLAREKADLLLGDLLRSKFTTMVKEVMLQDHAIHTLELGVTMSDSGLAMLSDALSENESIERFSLCGSCIGNHGLTMLKDGLMANKSLKELDLTGCALTDLGAKVVVSILKAHSTNRGNHFWREMLREYPNDNEGNMKQRIFERTKAQVQSKVAVSEGGLLLLELRENKVTDEGAHMIFDAVMYDMRIVLLSIRKNKIGVDWQEHFAALLREHPSLQQVDLRGNRSSYMGLLRKRNERNEVMLHLSRKKQGADKWKGLQIAAQPVKDTYCLSINDVMDTPREEMLNNTEGDGRKSPEGGSTPRSGAGSAPELLGNIEDPGLSPGPASSGGGGSKKGSKSPVVPRLRLGLPKAPGSASASVPGSSRSGRSSGRASPSATRLRPRRDPSKQPKPRPREGGAPAAARVGARRPSIRTTPAAGASAQAREKKCKPHRSSRKAEGRATGDPAGGEAKANTRKKKAAQARRAATIGDDSVEQLSAVLLQLHELVTGFESAAQKDPQLMSRMAANAHKKAGDLHNRGANNGCGSPALYQVASQLKRLCHLDDSAALQGL</sequence>
<dbReference type="InterPro" id="IPR032675">
    <property type="entry name" value="LRR_dom_sf"/>
</dbReference>
<dbReference type="AlphaFoldDB" id="A0A061RE14"/>
<evidence type="ECO:0000256" key="1">
    <source>
        <dbReference type="ARBA" id="ARBA00004430"/>
    </source>
</evidence>
<dbReference type="SUPFAM" id="SSF52047">
    <property type="entry name" value="RNI-like"/>
    <property type="match status" value="1"/>
</dbReference>
<dbReference type="Pfam" id="PF13516">
    <property type="entry name" value="LRR_6"/>
    <property type="match status" value="1"/>
</dbReference>
<feature type="compositionally biased region" description="Basic and acidic residues" evidence="2">
    <location>
        <begin position="557"/>
        <end position="570"/>
    </location>
</feature>
<dbReference type="SMART" id="SM00368">
    <property type="entry name" value="LRR_RI"/>
    <property type="match status" value="3"/>
</dbReference>
<reference evidence="3" key="1">
    <citation type="submission" date="2014-05" db="EMBL/GenBank/DDBJ databases">
        <title>The transcriptome of the halophilic microalga Tetraselmis sp. GSL018 isolated from the Great Salt Lake, Utah.</title>
        <authorList>
            <person name="Jinkerson R.E."/>
            <person name="D'Adamo S."/>
            <person name="Posewitz M.C."/>
        </authorList>
    </citation>
    <scope>NUCLEOTIDE SEQUENCE</scope>
    <source>
        <strain evidence="3">GSL018</strain>
    </source>
</reference>
<accession>A0A061RE14</accession>
<feature type="region of interest" description="Disordered" evidence="2">
    <location>
        <begin position="31"/>
        <end position="81"/>
    </location>
</feature>
<feature type="compositionally biased region" description="Basic and acidic residues" evidence="2">
    <location>
        <begin position="457"/>
        <end position="470"/>
    </location>
</feature>
<dbReference type="PANTHER" id="PTHR24110">
    <property type="entry name" value="CENTROSOMAL PROTEIN OF 78 KDA"/>
    <property type="match status" value="1"/>
</dbReference>
<gene>
    <name evidence="3" type="ORF">TSPGSL018_8034</name>
</gene>
<dbReference type="GO" id="GO:0005930">
    <property type="term" value="C:axoneme"/>
    <property type="evidence" value="ECO:0007669"/>
    <property type="project" value="UniProtKB-SubCell"/>
</dbReference>
<dbReference type="PANTHER" id="PTHR24110:SF3">
    <property type="entry name" value="CENTROSOMAL PROTEIN OF 78 KDA"/>
    <property type="match status" value="1"/>
</dbReference>
<protein>
    <submittedName>
        <fullName evidence="3">Uncharacterized protein</fullName>
    </submittedName>
</protein>
<organism evidence="3">
    <name type="scientific">Tetraselmis sp. GSL018</name>
    <dbReference type="NCBI Taxonomy" id="582737"/>
    <lineage>
        <taxon>Eukaryota</taxon>
        <taxon>Viridiplantae</taxon>
        <taxon>Chlorophyta</taxon>
        <taxon>core chlorophytes</taxon>
        <taxon>Chlorodendrophyceae</taxon>
        <taxon>Chlorodendrales</taxon>
        <taxon>Chlorodendraceae</taxon>
        <taxon>Tetraselmis</taxon>
    </lineage>
</organism>
<feature type="compositionally biased region" description="Low complexity" evidence="2">
    <location>
        <begin position="34"/>
        <end position="50"/>
    </location>
</feature>
<evidence type="ECO:0000313" key="3">
    <source>
        <dbReference type="EMBL" id="JAC68736.1"/>
    </source>
</evidence>
<feature type="region of interest" description="Disordered" evidence="2">
    <location>
        <begin position="457"/>
        <end position="643"/>
    </location>
</feature>
<name>A0A061RE14_9CHLO</name>
<evidence type="ECO:0000256" key="2">
    <source>
        <dbReference type="SAM" id="MobiDB-lite"/>
    </source>
</evidence>
<dbReference type="Gene3D" id="3.80.10.10">
    <property type="entry name" value="Ribonuclease Inhibitor"/>
    <property type="match status" value="2"/>
</dbReference>
<proteinExistence type="predicted"/>
<feature type="compositionally biased region" description="Low complexity" evidence="2">
    <location>
        <begin position="526"/>
        <end position="551"/>
    </location>
</feature>
<dbReference type="InterPro" id="IPR001611">
    <property type="entry name" value="Leu-rich_rpt"/>
</dbReference>
<comment type="subcellular location">
    <subcellularLocation>
        <location evidence="1">Cytoplasm</location>
        <location evidence="1">Cytoskeleton</location>
        <location evidence="1">Cilium axoneme</location>
    </subcellularLocation>
</comment>